<dbReference type="Gene3D" id="1.20.120.330">
    <property type="entry name" value="Nucleotidyltransferases domain 2"/>
    <property type="match status" value="1"/>
</dbReference>
<keyword evidence="1" id="KW-0175">Coiled coil</keyword>
<feature type="coiled-coil region" evidence="1">
    <location>
        <begin position="288"/>
        <end position="333"/>
    </location>
</feature>
<evidence type="ECO:0000256" key="1">
    <source>
        <dbReference type="SAM" id="Coils"/>
    </source>
</evidence>
<dbReference type="RefSeq" id="WP_074223275.1">
    <property type="nucleotide sequence ID" value="NZ_FSRC01000001.1"/>
</dbReference>
<keyword evidence="4" id="KW-1185">Reference proteome</keyword>
<evidence type="ECO:0000313" key="4">
    <source>
        <dbReference type="Proteomes" id="UP000185221"/>
    </source>
</evidence>
<proteinExistence type="predicted"/>
<reference evidence="4" key="1">
    <citation type="submission" date="2016-11" db="EMBL/GenBank/DDBJ databases">
        <authorList>
            <person name="Varghese N."/>
            <person name="Submissions S."/>
        </authorList>
    </citation>
    <scope>NUCLEOTIDE SEQUENCE [LARGE SCALE GENOMIC DNA]</scope>
    <source>
        <strain evidence="4">DSM 15292</strain>
    </source>
</reference>
<dbReference type="OrthoDB" id="9852758at2"/>
<name>A0A1N6D991_9BACT</name>
<sequence length="458" mass="51482">MAVQEDMTHKSNKTPVWLRLTGWIFLIIVLSVAFWMLRDVRVNRILEEKDNKISEVVLKSIKFHVENDIIIPETFIISFDTITKSEIKDSLIAYLKNVLLDKYIQADSTVSNKIIPAPYFLFPTNKEKDGTYRLTEKQLSELKQNTLFLTNQVDKAVRETKDEISESIDRLNMWVSIWIGVIGFLGIFIPILLNYQTSKNIDKELESAISKAEKAENKIDAAKPTLDKVDGIESKLTTLEGNINTAIFESNKAKEGAISAKKDSDAASQTAKEAKKRIDDAEPILLKVDEIDAKAKALEENISEALINSSAAKEDARQAKGNANEALSKSEEAIKNSKSIDNLLITTNSISKLKNIDSSRLIHVTDKKGYLVKTLESVHKSMKECADSFNHNIVVDSFQELIISLYSISKFDFIDHTSIENITGFIISVNGSLEAEWSIEKFKSNMTSLEDLIVNLKN</sequence>
<gene>
    <name evidence="3" type="ORF">SAMN05444394_0528</name>
</gene>
<feature type="transmembrane region" description="Helical" evidence="2">
    <location>
        <begin position="16"/>
        <end position="37"/>
    </location>
</feature>
<keyword evidence="2" id="KW-1133">Transmembrane helix</keyword>
<keyword evidence="2" id="KW-0472">Membrane</keyword>
<dbReference type="Proteomes" id="UP000185221">
    <property type="component" value="Unassembled WGS sequence"/>
</dbReference>
<dbReference type="STRING" id="226505.SAMN05444394_0528"/>
<keyword evidence="2" id="KW-0812">Transmembrane</keyword>
<dbReference type="AlphaFoldDB" id="A0A1N6D991"/>
<feature type="transmembrane region" description="Helical" evidence="2">
    <location>
        <begin position="171"/>
        <end position="193"/>
    </location>
</feature>
<accession>A0A1N6D991</accession>
<organism evidence="3 4">
    <name type="scientific">Algoriphagus halophilus</name>
    <dbReference type="NCBI Taxonomy" id="226505"/>
    <lineage>
        <taxon>Bacteria</taxon>
        <taxon>Pseudomonadati</taxon>
        <taxon>Bacteroidota</taxon>
        <taxon>Cytophagia</taxon>
        <taxon>Cytophagales</taxon>
        <taxon>Cyclobacteriaceae</taxon>
        <taxon>Algoriphagus</taxon>
    </lineage>
</organism>
<evidence type="ECO:0000256" key="2">
    <source>
        <dbReference type="SAM" id="Phobius"/>
    </source>
</evidence>
<protein>
    <submittedName>
        <fullName evidence="3">Uncharacterized protein</fullName>
    </submittedName>
</protein>
<dbReference type="EMBL" id="FSRC01000001">
    <property type="protein sequence ID" value="SIN67358.1"/>
    <property type="molecule type" value="Genomic_DNA"/>
</dbReference>
<evidence type="ECO:0000313" key="3">
    <source>
        <dbReference type="EMBL" id="SIN67358.1"/>
    </source>
</evidence>